<dbReference type="PANTHER" id="PTHR12318">
    <property type="entry name" value="TESTOSTERONE-REGULATED PROTEIN RP2"/>
    <property type="match status" value="1"/>
</dbReference>
<comment type="similarity">
    <text evidence="3">Belongs to the Nudix hydrolase family.</text>
</comment>
<dbReference type="PROSITE" id="PS51462">
    <property type="entry name" value="NUDIX"/>
    <property type="match status" value="1"/>
</dbReference>
<evidence type="ECO:0000259" key="8">
    <source>
        <dbReference type="PROSITE" id="PS51462"/>
    </source>
</evidence>
<dbReference type="OMA" id="CSDGMVF"/>
<feature type="domain" description="Nudix hydrolase" evidence="8">
    <location>
        <begin position="10"/>
        <end position="236"/>
    </location>
</feature>
<dbReference type="EMBL" id="AMQN01003636">
    <property type="status" value="NOT_ANNOTATED_CDS"/>
    <property type="molecule type" value="Genomic_DNA"/>
</dbReference>
<dbReference type="SUPFAM" id="SSF55811">
    <property type="entry name" value="Nudix"/>
    <property type="match status" value="1"/>
</dbReference>
<dbReference type="GO" id="GO:0005739">
    <property type="term" value="C:mitochondrion"/>
    <property type="evidence" value="ECO:0007669"/>
    <property type="project" value="TreeGrafter"/>
</dbReference>
<proteinExistence type="inferred from homology"/>
<dbReference type="InterPro" id="IPR015797">
    <property type="entry name" value="NUDIX_hydrolase-like_dom_sf"/>
</dbReference>
<protein>
    <recommendedName>
        <fullName evidence="8">Nudix hydrolase domain-containing protein</fullName>
    </recommendedName>
</protein>
<keyword evidence="11" id="KW-1185">Reference proteome</keyword>
<dbReference type="GO" id="GO:0016818">
    <property type="term" value="F:hydrolase activity, acting on acid anhydrides, in phosphorus-containing anhydrides"/>
    <property type="evidence" value="ECO:0007669"/>
    <property type="project" value="InterPro"/>
</dbReference>
<gene>
    <name evidence="9" type="ORF">CAPTEDRAFT_220053</name>
</gene>
<keyword evidence="7" id="KW-0464">Manganese</keyword>
<keyword evidence="5" id="KW-0378">Hydrolase</keyword>
<dbReference type="EMBL" id="KB312379">
    <property type="protein sequence ID" value="ELT87307.1"/>
    <property type="molecule type" value="Genomic_DNA"/>
</dbReference>
<comment type="cofactor">
    <cofactor evidence="1">
        <name>Mn(2+)</name>
        <dbReference type="ChEBI" id="CHEBI:29035"/>
    </cofactor>
</comment>
<accession>R7T3H1</accession>
<evidence type="ECO:0000313" key="11">
    <source>
        <dbReference type="Proteomes" id="UP000014760"/>
    </source>
</evidence>
<keyword evidence="4" id="KW-0479">Metal-binding</keyword>
<dbReference type="InterPro" id="IPR039121">
    <property type="entry name" value="NUDT19"/>
</dbReference>
<dbReference type="HOGENOM" id="CLU_059078_1_0_1"/>
<organism evidence="9">
    <name type="scientific">Capitella teleta</name>
    <name type="common">Polychaete worm</name>
    <dbReference type="NCBI Taxonomy" id="283909"/>
    <lineage>
        <taxon>Eukaryota</taxon>
        <taxon>Metazoa</taxon>
        <taxon>Spiralia</taxon>
        <taxon>Lophotrochozoa</taxon>
        <taxon>Annelida</taxon>
        <taxon>Polychaeta</taxon>
        <taxon>Sedentaria</taxon>
        <taxon>Scolecida</taxon>
        <taxon>Capitellidae</taxon>
        <taxon>Capitella</taxon>
    </lineage>
</organism>
<evidence type="ECO:0000256" key="5">
    <source>
        <dbReference type="ARBA" id="ARBA00022801"/>
    </source>
</evidence>
<evidence type="ECO:0000256" key="1">
    <source>
        <dbReference type="ARBA" id="ARBA00001936"/>
    </source>
</evidence>
<reference evidence="11" key="1">
    <citation type="submission" date="2012-12" db="EMBL/GenBank/DDBJ databases">
        <authorList>
            <person name="Hellsten U."/>
            <person name="Grimwood J."/>
            <person name="Chapman J.A."/>
            <person name="Shapiro H."/>
            <person name="Aerts A."/>
            <person name="Otillar R.P."/>
            <person name="Terry A.Y."/>
            <person name="Boore J.L."/>
            <person name="Simakov O."/>
            <person name="Marletaz F."/>
            <person name="Cho S.-J."/>
            <person name="Edsinger-Gonzales E."/>
            <person name="Havlak P."/>
            <person name="Kuo D.-H."/>
            <person name="Larsson T."/>
            <person name="Lv J."/>
            <person name="Arendt D."/>
            <person name="Savage R."/>
            <person name="Osoegawa K."/>
            <person name="de Jong P."/>
            <person name="Lindberg D.R."/>
            <person name="Seaver E.C."/>
            <person name="Weisblat D.A."/>
            <person name="Putnam N.H."/>
            <person name="Grigoriev I.V."/>
            <person name="Rokhsar D.S."/>
        </authorList>
    </citation>
    <scope>NUCLEOTIDE SEQUENCE</scope>
    <source>
        <strain evidence="11">I ESC-2004</strain>
    </source>
</reference>
<evidence type="ECO:0000256" key="6">
    <source>
        <dbReference type="ARBA" id="ARBA00022842"/>
    </source>
</evidence>
<evidence type="ECO:0000256" key="2">
    <source>
        <dbReference type="ARBA" id="ARBA00001946"/>
    </source>
</evidence>
<dbReference type="EnsemblMetazoa" id="CapteT220053">
    <property type="protein sequence ID" value="CapteP220053"/>
    <property type="gene ID" value="CapteG220053"/>
</dbReference>
<dbReference type="CDD" id="cd18870">
    <property type="entry name" value="NUDIX_AcylCoAdiphos_Nudt19"/>
    <property type="match status" value="1"/>
</dbReference>
<sequence length="352" mass="40414">MRLTSALCRSWRNASTIILAAPSGVASCALNYDVLMLKRSSNSSFFPSAYVFPGGRVSRDDYSEKWRNLYATNGIPDLEASLPQPKEQAPMFVEREFDSTLPSDFAYRICAIRETFEEAGVLIHKSEQAIDADELKSWRKVVHNDASKFVDCCEQLGVIPDVWSLHEWSDWLTPTHMPEMHNLRRFDTAFYLCCMDHQPALNECDQEITSSHWESPASYFQSFIRGKTWLAPPQVYEVSRLCNFRDLKMLKQFAKQRESEGIERWMPVRVKCRDGIVALLPGDVMYPEFPQLEEAESKALTLPRDMSDYLDLSKPTHRFHFVSLYETVIHCNISLNCAHALPLPQSLILDIS</sequence>
<evidence type="ECO:0000313" key="9">
    <source>
        <dbReference type="EMBL" id="ELT87307.1"/>
    </source>
</evidence>
<reference evidence="9 11" key="2">
    <citation type="journal article" date="2013" name="Nature">
        <title>Insights into bilaterian evolution from three spiralian genomes.</title>
        <authorList>
            <person name="Simakov O."/>
            <person name="Marletaz F."/>
            <person name="Cho S.J."/>
            <person name="Edsinger-Gonzales E."/>
            <person name="Havlak P."/>
            <person name="Hellsten U."/>
            <person name="Kuo D.H."/>
            <person name="Larsson T."/>
            <person name="Lv J."/>
            <person name="Arendt D."/>
            <person name="Savage R."/>
            <person name="Osoegawa K."/>
            <person name="de Jong P."/>
            <person name="Grimwood J."/>
            <person name="Chapman J.A."/>
            <person name="Shapiro H."/>
            <person name="Aerts A."/>
            <person name="Otillar R.P."/>
            <person name="Terry A.Y."/>
            <person name="Boore J.L."/>
            <person name="Grigoriev I.V."/>
            <person name="Lindberg D.R."/>
            <person name="Seaver E.C."/>
            <person name="Weisblat D.A."/>
            <person name="Putnam N.H."/>
            <person name="Rokhsar D.S."/>
        </authorList>
    </citation>
    <scope>NUCLEOTIDE SEQUENCE</scope>
    <source>
        <strain evidence="9 11">I ESC-2004</strain>
    </source>
</reference>
<keyword evidence="6" id="KW-0460">Magnesium</keyword>
<evidence type="ECO:0000256" key="7">
    <source>
        <dbReference type="ARBA" id="ARBA00023211"/>
    </source>
</evidence>
<dbReference type="PANTHER" id="PTHR12318:SF0">
    <property type="entry name" value="ACYL-COENZYME A DIPHOSPHATASE NUDT19"/>
    <property type="match status" value="1"/>
</dbReference>
<dbReference type="FunCoup" id="R7T3H1">
    <property type="interactions" value="250"/>
</dbReference>
<dbReference type="GO" id="GO:0046872">
    <property type="term" value="F:metal ion binding"/>
    <property type="evidence" value="ECO:0007669"/>
    <property type="project" value="UniProtKB-KW"/>
</dbReference>
<dbReference type="OrthoDB" id="1695362at2759"/>
<evidence type="ECO:0000256" key="4">
    <source>
        <dbReference type="ARBA" id="ARBA00022723"/>
    </source>
</evidence>
<dbReference type="Proteomes" id="UP000014760">
    <property type="component" value="Unassembled WGS sequence"/>
</dbReference>
<evidence type="ECO:0000256" key="3">
    <source>
        <dbReference type="ARBA" id="ARBA00005582"/>
    </source>
</evidence>
<dbReference type="Gene3D" id="3.90.79.10">
    <property type="entry name" value="Nucleoside Triphosphate Pyrophosphohydrolase"/>
    <property type="match status" value="1"/>
</dbReference>
<reference evidence="10" key="3">
    <citation type="submission" date="2015-06" db="UniProtKB">
        <authorList>
            <consortium name="EnsemblMetazoa"/>
        </authorList>
    </citation>
    <scope>IDENTIFICATION</scope>
</reference>
<comment type="cofactor">
    <cofactor evidence="2">
        <name>Mg(2+)</name>
        <dbReference type="ChEBI" id="CHEBI:18420"/>
    </cofactor>
</comment>
<dbReference type="InterPro" id="IPR000086">
    <property type="entry name" value="NUDIX_hydrolase_dom"/>
</dbReference>
<dbReference type="AlphaFoldDB" id="R7T3H1"/>
<evidence type="ECO:0000313" key="10">
    <source>
        <dbReference type="EnsemblMetazoa" id="CapteP220053"/>
    </source>
</evidence>
<dbReference type="PROSITE" id="PS51257">
    <property type="entry name" value="PROKAR_LIPOPROTEIN"/>
    <property type="match status" value="1"/>
</dbReference>
<name>R7T3H1_CAPTE</name>
<dbReference type="STRING" id="283909.R7T3H1"/>